<evidence type="ECO:0008006" key="4">
    <source>
        <dbReference type="Google" id="ProtNLM"/>
    </source>
</evidence>
<evidence type="ECO:0000313" key="2">
    <source>
        <dbReference type="EMBL" id="AOZ98260.1"/>
    </source>
</evidence>
<dbReference type="AlphaFoldDB" id="A0A1D9P6R7"/>
<evidence type="ECO:0000256" key="1">
    <source>
        <dbReference type="SAM" id="Coils"/>
    </source>
</evidence>
<dbReference type="KEGG" id="fcm:BIW12_01730"/>
<keyword evidence="1" id="KW-0175">Coiled coil</keyword>
<evidence type="ECO:0000313" key="3">
    <source>
        <dbReference type="Proteomes" id="UP000178198"/>
    </source>
</evidence>
<dbReference type="RefSeq" id="WP_071183530.1">
    <property type="nucleotide sequence ID" value="NZ_CP017774.1"/>
</dbReference>
<name>A0A1D9P6R7_9FLAO</name>
<organism evidence="2 3">
    <name type="scientific">Flavobacterium commune</name>
    <dbReference type="NCBI Taxonomy" id="1306519"/>
    <lineage>
        <taxon>Bacteria</taxon>
        <taxon>Pseudomonadati</taxon>
        <taxon>Bacteroidota</taxon>
        <taxon>Flavobacteriia</taxon>
        <taxon>Flavobacteriales</taxon>
        <taxon>Flavobacteriaceae</taxon>
        <taxon>Flavobacterium</taxon>
    </lineage>
</organism>
<reference evidence="2 3" key="1">
    <citation type="submission" date="2016-10" db="EMBL/GenBank/DDBJ databases">
        <title>Complete Genome Sequence of Flavobacterium sp. PK15.</title>
        <authorList>
            <person name="Ekwe A."/>
            <person name="Kim S.B."/>
        </authorList>
    </citation>
    <scope>NUCLEOTIDE SEQUENCE [LARGE SCALE GENOMIC DNA]</scope>
    <source>
        <strain evidence="2 3">PK15</strain>
    </source>
</reference>
<dbReference type="EMBL" id="CP017774">
    <property type="protein sequence ID" value="AOZ98260.1"/>
    <property type="molecule type" value="Genomic_DNA"/>
</dbReference>
<dbReference type="OrthoDB" id="1346349at2"/>
<dbReference type="PROSITE" id="PS51257">
    <property type="entry name" value="PROKAR_LIPOPROTEIN"/>
    <property type="match status" value="1"/>
</dbReference>
<keyword evidence="3" id="KW-1185">Reference proteome</keyword>
<accession>A0A1D9P6R7</accession>
<gene>
    <name evidence="2" type="ORF">BIW12_01730</name>
</gene>
<protein>
    <recommendedName>
        <fullName evidence="4">Lipoprotein</fullName>
    </recommendedName>
</protein>
<feature type="coiled-coil region" evidence="1">
    <location>
        <begin position="65"/>
        <end position="105"/>
    </location>
</feature>
<dbReference type="Proteomes" id="UP000178198">
    <property type="component" value="Chromosome"/>
</dbReference>
<sequence>MKRSMLLLGVALIALGFTSCKDEKEVKAKKTVETYVVYVDSLEDVSAEDVKANWESIDAVYQLRVSEAETALVNLKESAKEMEDINASRAKYEALKAKIETAKATANPVVNSKQKLRNTLFGDGKIGEDMSFTWVNKDNILGVYESFFQSYKDNKEYFSREDYNEVKLMYEGLDSRKNTVEKEGLSSDDNAKIASIKLKFAPMLKVNRIGAKSEEMAKAKE</sequence>
<proteinExistence type="predicted"/>